<dbReference type="RefSeq" id="WP_049679740.1">
    <property type="nucleotide sequence ID" value="NZ_LFZW01000001.1"/>
</dbReference>
<dbReference type="SMART" id="SM00866">
    <property type="entry name" value="UTRA"/>
    <property type="match status" value="1"/>
</dbReference>
<dbReference type="PANTHER" id="PTHR44846:SF1">
    <property type="entry name" value="MANNOSYL-D-GLYCERATE TRANSPORT_METABOLISM SYSTEM REPRESSOR MNGR-RELATED"/>
    <property type="match status" value="1"/>
</dbReference>
<dbReference type="AlphaFoldDB" id="A0A0K9GP43"/>
<dbReference type="InterPro" id="IPR028978">
    <property type="entry name" value="Chorismate_lyase_/UTRA_dom_sf"/>
</dbReference>
<evidence type="ECO:0000256" key="1">
    <source>
        <dbReference type="ARBA" id="ARBA00023015"/>
    </source>
</evidence>
<dbReference type="SUPFAM" id="SSF46785">
    <property type="entry name" value="Winged helix' DNA-binding domain"/>
    <property type="match status" value="1"/>
</dbReference>
<organism evidence="5 6">
    <name type="scientific">Peribacillus loiseleuriae</name>
    <dbReference type="NCBI Taxonomy" id="1679170"/>
    <lineage>
        <taxon>Bacteria</taxon>
        <taxon>Bacillati</taxon>
        <taxon>Bacillota</taxon>
        <taxon>Bacilli</taxon>
        <taxon>Bacillales</taxon>
        <taxon>Bacillaceae</taxon>
        <taxon>Peribacillus</taxon>
    </lineage>
</organism>
<dbReference type="Pfam" id="PF00392">
    <property type="entry name" value="GntR"/>
    <property type="match status" value="1"/>
</dbReference>
<name>A0A0K9GP43_9BACI</name>
<dbReference type="Gene3D" id="1.10.10.10">
    <property type="entry name" value="Winged helix-like DNA-binding domain superfamily/Winged helix DNA-binding domain"/>
    <property type="match status" value="1"/>
</dbReference>
<dbReference type="STRING" id="1679170.AC625_01875"/>
<proteinExistence type="predicted"/>
<dbReference type="GO" id="GO:0003677">
    <property type="term" value="F:DNA binding"/>
    <property type="evidence" value="ECO:0007669"/>
    <property type="project" value="UniProtKB-KW"/>
</dbReference>
<dbReference type="PROSITE" id="PS50949">
    <property type="entry name" value="HTH_GNTR"/>
    <property type="match status" value="1"/>
</dbReference>
<reference evidence="6" key="1">
    <citation type="submission" date="2015-07" db="EMBL/GenBank/DDBJ databases">
        <title>Genome sequencing project for genomic taxonomy and phylogenomics of Bacillus-like bacteria.</title>
        <authorList>
            <person name="Liu B."/>
            <person name="Wang J."/>
            <person name="Zhu Y."/>
            <person name="Liu G."/>
            <person name="Chen Q."/>
            <person name="Chen Z."/>
            <person name="Lan J."/>
            <person name="Che J."/>
            <person name="Ge C."/>
            <person name="Shi H."/>
            <person name="Pan Z."/>
            <person name="Liu X."/>
        </authorList>
    </citation>
    <scope>NUCLEOTIDE SEQUENCE [LARGE SCALE GENOMIC DNA]</scope>
    <source>
        <strain evidence="6">FJAT-27997</strain>
    </source>
</reference>
<keyword evidence="3" id="KW-0804">Transcription</keyword>
<dbReference type="GO" id="GO:0003700">
    <property type="term" value="F:DNA-binding transcription factor activity"/>
    <property type="evidence" value="ECO:0007669"/>
    <property type="project" value="InterPro"/>
</dbReference>
<dbReference type="PATRIC" id="fig|1679170.3.peg.362"/>
<dbReference type="InterPro" id="IPR011663">
    <property type="entry name" value="UTRA"/>
</dbReference>
<dbReference type="PRINTS" id="PR00035">
    <property type="entry name" value="HTHGNTR"/>
</dbReference>
<keyword evidence="1" id="KW-0805">Transcription regulation</keyword>
<keyword evidence="6" id="KW-1185">Reference proteome</keyword>
<dbReference type="EMBL" id="LFZW01000001">
    <property type="protein sequence ID" value="KMY48418.1"/>
    <property type="molecule type" value="Genomic_DNA"/>
</dbReference>
<dbReference type="Proteomes" id="UP000037146">
    <property type="component" value="Unassembled WGS sequence"/>
</dbReference>
<dbReference type="InterPro" id="IPR050679">
    <property type="entry name" value="Bact_HTH_transcr_reg"/>
</dbReference>
<evidence type="ECO:0000256" key="2">
    <source>
        <dbReference type="ARBA" id="ARBA00023125"/>
    </source>
</evidence>
<dbReference type="InterPro" id="IPR000524">
    <property type="entry name" value="Tscrpt_reg_HTH_GntR"/>
</dbReference>
<dbReference type="GO" id="GO:0045892">
    <property type="term" value="P:negative regulation of DNA-templated transcription"/>
    <property type="evidence" value="ECO:0007669"/>
    <property type="project" value="TreeGrafter"/>
</dbReference>
<keyword evidence="2" id="KW-0238">DNA-binding</keyword>
<dbReference type="InterPro" id="IPR036388">
    <property type="entry name" value="WH-like_DNA-bd_sf"/>
</dbReference>
<gene>
    <name evidence="5" type="ORF">AC625_01875</name>
</gene>
<dbReference type="SMART" id="SM00345">
    <property type="entry name" value="HTH_GNTR"/>
    <property type="match status" value="1"/>
</dbReference>
<dbReference type="Gene3D" id="3.40.1410.10">
    <property type="entry name" value="Chorismate lyase-like"/>
    <property type="match status" value="1"/>
</dbReference>
<dbReference type="CDD" id="cd07377">
    <property type="entry name" value="WHTH_GntR"/>
    <property type="match status" value="1"/>
</dbReference>
<accession>A0A0K9GP43</accession>
<sequence length="240" mass="27824">MNRKKGPLYIQIKEILKDRILHGVYAVNTYIPSEPLLEEEFNVSKITVRNAIKELVQEGFIEKKSGKGTKVITNASNVKLAKGKHFTELLVEEGHQIIKKVLSIKRSQLSIESSLYPLFSENCLQIERIYLLDGEPYIHFSHYILLDISDEELNDVQINSLYHFMEKNNIKLETFRDEFAVAIAPSHICESLKLEKDTTVLKRIRLSHDEEGNIKEYSEGYYNTTKHNYIVSYNERNSSV</sequence>
<dbReference type="SUPFAM" id="SSF64288">
    <property type="entry name" value="Chorismate lyase-like"/>
    <property type="match status" value="1"/>
</dbReference>
<evidence type="ECO:0000313" key="6">
    <source>
        <dbReference type="Proteomes" id="UP000037146"/>
    </source>
</evidence>
<protein>
    <submittedName>
        <fullName evidence="5">GntR family transcriptional regulator</fullName>
    </submittedName>
</protein>
<dbReference type="PANTHER" id="PTHR44846">
    <property type="entry name" value="MANNOSYL-D-GLYCERATE TRANSPORT/METABOLISM SYSTEM REPRESSOR MNGR-RELATED"/>
    <property type="match status" value="1"/>
</dbReference>
<feature type="domain" description="HTH gntR-type" evidence="4">
    <location>
        <begin position="6"/>
        <end position="74"/>
    </location>
</feature>
<dbReference type="Pfam" id="PF07702">
    <property type="entry name" value="UTRA"/>
    <property type="match status" value="1"/>
</dbReference>
<evidence type="ECO:0000259" key="4">
    <source>
        <dbReference type="PROSITE" id="PS50949"/>
    </source>
</evidence>
<dbReference type="InterPro" id="IPR036390">
    <property type="entry name" value="WH_DNA-bd_sf"/>
</dbReference>
<evidence type="ECO:0000313" key="5">
    <source>
        <dbReference type="EMBL" id="KMY48418.1"/>
    </source>
</evidence>
<evidence type="ECO:0000256" key="3">
    <source>
        <dbReference type="ARBA" id="ARBA00023163"/>
    </source>
</evidence>
<comment type="caution">
    <text evidence="5">The sequence shown here is derived from an EMBL/GenBank/DDBJ whole genome shotgun (WGS) entry which is preliminary data.</text>
</comment>